<gene>
    <name evidence="6" type="ORF">ACA1_224370</name>
</gene>
<evidence type="ECO:0000256" key="2">
    <source>
        <dbReference type="SAM" id="MobiDB-lite"/>
    </source>
</evidence>
<dbReference type="RefSeq" id="XP_004338071.1">
    <property type="nucleotide sequence ID" value="XM_004338023.1"/>
</dbReference>
<comment type="similarity">
    <text evidence="1">Belongs to the exportin family.</text>
</comment>
<dbReference type="GO" id="GO:0005049">
    <property type="term" value="F:nuclear export signal receptor activity"/>
    <property type="evidence" value="ECO:0007669"/>
    <property type="project" value="InterPro"/>
</dbReference>
<dbReference type="GO" id="GO:0031267">
    <property type="term" value="F:small GTPase binding"/>
    <property type="evidence" value="ECO:0007669"/>
    <property type="project" value="InterPro"/>
</dbReference>
<evidence type="ECO:0000313" key="6">
    <source>
        <dbReference type="EMBL" id="ELR16058.1"/>
    </source>
</evidence>
<dbReference type="GO" id="GO:0003723">
    <property type="term" value="F:RNA binding"/>
    <property type="evidence" value="ECO:0007669"/>
    <property type="project" value="TreeGrafter"/>
</dbReference>
<evidence type="ECO:0000259" key="3">
    <source>
        <dbReference type="Pfam" id="PF03810"/>
    </source>
</evidence>
<dbReference type="SUPFAM" id="SSF48371">
    <property type="entry name" value="ARM repeat"/>
    <property type="match status" value="1"/>
</dbReference>
<dbReference type="Gene3D" id="1.25.10.10">
    <property type="entry name" value="Leucine-rich Repeat Variant"/>
    <property type="match status" value="1"/>
</dbReference>
<dbReference type="KEGG" id="acan:ACA1_224370"/>
<dbReference type="AlphaFoldDB" id="L8GTX4"/>
<dbReference type="PANTHER" id="PTHR11223">
    <property type="entry name" value="EXPORTIN 1/5"/>
    <property type="match status" value="1"/>
</dbReference>
<keyword evidence="7" id="KW-1185">Reference proteome</keyword>
<dbReference type="OrthoDB" id="2215036at2759"/>
<evidence type="ECO:0000259" key="5">
    <source>
        <dbReference type="Pfam" id="PF19273"/>
    </source>
</evidence>
<dbReference type="OMA" id="IAKRSWG"/>
<organism evidence="6 7">
    <name type="scientific">Acanthamoeba castellanii (strain ATCC 30010 / Neff)</name>
    <dbReference type="NCBI Taxonomy" id="1257118"/>
    <lineage>
        <taxon>Eukaryota</taxon>
        <taxon>Amoebozoa</taxon>
        <taxon>Discosea</taxon>
        <taxon>Longamoebia</taxon>
        <taxon>Centramoebida</taxon>
        <taxon>Acanthamoebidae</taxon>
        <taxon>Acanthamoeba</taxon>
    </lineage>
</organism>
<dbReference type="GO" id="GO:0005737">
    <property type="term" value="C:cytoplasm"/>
    <property type="evidence" value="ECO:0007669"/>
    <property type="project" value="TreeGrafter"/>
</dbReference>
<dbReference type="GO" id="GO:0006405">
    <property type="term" value="P:RNA export from nucleus"/>
    <property type="evidence" value="ECO:0007669"/>
    <property type="project" value="TreeGrafter"/>
</dbReference>
<dbReference type="InterPro" id="IPR011989">
    <property type="entry name" value="ARM-like"/>
</dbReference>
<evidence type="ECO:0000259" key="4">
    <source>
        <dbReference type="Pfam" id="PF08389"/>
    </source>
</evidence>
<dbReference type="InterPro" id="IPR016024">
    <property type="entry name" value="ARM-type_fold"/>
</dbReference>
<sequence>MQGARRLDDGTLDNLQRAFLDEFKKTDMPHELYAYALMDKNLADEVRFFGFHLLEHFIRRHWDGLTHAGKENVRTAVLTYLAQGTKDLSVEKRFIKEKAVAMIILIAARDWPDKWPTFLEQLVTIAGQGDTQLELILITLRDLVEEIRVYNDHLSDKRRRAMNVALTNALQDIMAFFKKFIEMQYQLFMQMRNEKHAHLVTAVLNTIAAYLEWTPIDLVLANDFPLVFSALLQDTQFRTLACECLLLVLGQAPNPHNKLKILFGFDHLEAISTALAARTDPEEDYSFHVKLASVWPLPLSFLTREFVPALTPPSPTALFQFLSLLGQKHLQFADTKIPPNYDKYLALMVMVAQHASLQISIEALTFWNMLLKNEAMGNHPSLASLFPQMLAACDMKDFKIPYELSDAERAGYPAALHATIEYIDNDYEDAEAYTTVFGTYRHRACEVYTAIAAKQPELALRTAGERLQACLVAEIPPGVTKASYTYVRLDGAILHVEAALRGLAGIFSQPESNAAAIACVESLLGLLYNYKATNSLLLTCLVEAWKGFCSYYAFAPAALQHVLPKLLELVTFRPPEELSAASVTDLSVSTTQARRRASQTFIYICNEIPDALLPHLESILNMIGQIYAQGLLLEEEKANLIEALVAVRNLAKQEAFVLAVLKTPLEEWTSSMLTNLVSDVPALLDFIGVITKQKLQGPLEENSPATVSLQQSMGVRKMYHLLNTFLAVAKRAAVPKDPQELAAGGFLSGAREGAYRHPMSVTLMQILPNLLALLRSIHTIWTPEVREQLPLAMHHVLDFDNKAVAELLGQYTKLEDQPTTIGSQIKSATSWLSSMRMNSYALLGRMTTYGEDFYSKGIERMLLEYVFVHLVHMQNRHLAPLLSCPWWAMLHAILPQLLDFFVKRLFASWAEMQRRTQGQAQSSSVADELVEEKLLRDLTRDYAALMESILLAASEGTKKGEMFRPSPLAASLLSQEAVAVQLMRGLVGLVHYWPDSQAFMRALPLVPRLLSVLDQNGMLYHPVMEELVGKELLSALLRSLHDKQTAQTASALLLTAVRDIFVFLLRKKSSWPDRTIASLQSETVAEYYEKEFRRKLFKTPKSKPGRENDVNKQKLELNPRRLDKSSMSSPHKPVVPSWFDTTDSLHLPM</sequence>
<dbReference type="InterPro" id="IPR045065">
    <property type="entry name" value="XPO1/5"/>
</dbReference>
<reference evidence="6 7" key="1">
    <citation type="journal article" date="2013" name="Genome Biol.">
        <title>Genome of Acanthamoeba castellanii highlights extensive lateral gene transfer and early evolution of tyrosine kinase signaling.</title>
        <authorList>
            <person name="Clarke M."/>
            <person name="Lohan A.J."/>
            <person name="Liu B."/>
            <person name="Lagkouvardos I."/>
            <person name="Roy S."/>
            <person name="Zafar N."/>
            <person name="Bertelli C."/>
            <person name="Schilde C."/>
            <person name="Kianianmomeni A."/>
            <person name="Burglin T.R."/>
            <person name="Frech C."/>
            <person name="Turcotte B."/>
            <person name="Kopec K.O."/>
            <person name="Synnott J.M."/>
            <person name="Choo C."/>
            <person name="Paponov I."/>
            <person name="Finkler A."/>
            <person name="Soon Heng Tan C."/>
            <person name="Hutchins A.P."/>
            <person name="Weinmeier T."/>
            <person name="Rattei T."/>
            <person name="Chu J.S."/>
            <person name="Gimenez G."/>
            <person name="Irimia M."/>
            <person name="Rigden D.J."/>
            <person name="Fitzpatrick D.A."/>
            <person name="Lorenzo-Morales J."/>
            <person name="Bateman A."/>
            <person name="Chiu C.H."/>
            <person name="Tang P."/>
            <person name="Hegemann P."/>
            <person name="Fromm H."/>
            <person name="Raoult D."/>
            <person name="Greub G."/>
            <person name="Miranda-Saavedra D."/>
            <person name="Chen N."/>
            <person name="Nash P."/>
            <person name="Ginger M.L."/>
            <person name="Horn M."/>
            <person name="Schaap P."/>
            <person name="Caler L."/>
            <person name="Loftus B."/>
        </authorList>
    </citation>
    <scope>NUCLEOTIDE SEQUENCE [LARGE SCALE GENOMIC DNA]</scope>
    <source>
        <strain evidence="6 7">Neff</strain>
    </source>
</reference>
<dbReference type="InterPro" id="IPR013598">
    <property type="entry name" value="Exportin-1/Importin-b-like"/>
</dbReference>
<dbReference type="GeneID" id="14916691"/>
<dbReference type="GO" id="GO:0042565">
    <property type="term" value="C:RNA nuclear export complex"/>
    <property type="evidence" value="ECO:0007669"/>
    <property type="project" value="TreeGrafter"/>
</dbReference>
<dbReference type="GO" id="GO:0006611">
    <property type="term" value="P:protein export from nucleus"/>
    <property type="evidence" value="ECO:0007669"/>
    <property type="project" value="InterPro"/>
</dbReference>
<dbReference type="Pfam" id="PF19273">
    <property type="entry name" value="Exportin-5"/>
    <property type="match status" value="1"/>
</dbReference>
<dbReference type="VEuPathDB" id="AmoebaDB:ACA1_224370"/>
<feature type="domain" description="Importin N-terminal" evidence="3">
    <location>
        <begin position="20"/>
        <end position="83"/>
    </location>
</feature>
<dbReference type="Pfam" id="PF03810">
    <property type="entry name" value="IBN_N"/>
    <property type="match status" value="1"/>
</dbReference>
<dbReference type="PANTHER" id="PTHR11223:SF3">
    <property type="entry name" value="EXPORTIN-5"/>
    <property type="match status" value="1"/>
</dbReference>
<evidence type="ECO:0000313" key="7">
    <source>
        <dbReference type="Proteomes" id="UP000011083"/>
    </source>
</evidence>
<feature type="region of interest" description="Disordered" evidence="2">
    <location>
        <begin position="1098"/>
        <end position="1135"/>
    </location>
</feature>
<dbReference type="InterPro" id="IPR001494">
    <property type="entry name" value="Importin-beta_N"/>
</dbReference>
<accession>L8GTX4</accession>
<protein>
    <submittedName>
        <fullName evidence="6">Exportin 1like protein</fullName>
    </submittedName>
</protein>
<feature type="compositionally biased region" description="Basic and acidic residues" evidence="2">
    <location>
        <begin position="1104"/>
        <end position="1124"/>
    </location>
</feature>
<dbReference type="STRING" id="1257118.L8GTX4"/>
<evidence type="ECO:0000256" key="1">
    <source>
        <dbReference type="ARBA" id="ARBA00009466"/>
    </source>
</evidence>
<feature type="domain" description="Exportin-5 C-terminal" evidence="5">
    <location>
        <begin position="318"/>
        <end position="1103"/>
    </location>
</feature>
<feature type="domain" description="Exportin-1/Importin-beta-like" evidence="4">
    <location>
        <begin position="93"/>
        <end position="245"/>
    </location>
</feature>
<dbReference type="GO" id="GO:0005634">
    <property type="term" value="C:nucleus"/>
    <property type="evidence" value="ECO:0007669"/>
    <property type="project" value="TreeGrafter"/>
</dbReference>
<dbReference type="InterPro" id="IPR045478">
    <property type="entry name" value="Exportin-5_C"/>
</dbReference>
<name>L8GTX4_ACACF</name>
<dbReference type="Proteomes" id="UP000011083">
    <property type="component" value="Unassembled WGS sequence"/>
</dbReference>
<proteinExistence type="inferred from homology"/>
<dbReference type="Pfam" id="PF08389">
    <property type="entry name" value="Xpo1"/>
    <property type="match status" value="1"/>
</dbReference>
<dbReference type="EMBL" id="KB008010">
    <property type="protein sequence ID" value="ELR16058.1"/>
    <property type="molecule type" value="Genomic_DNA"/>
</dbReference>